<gene>
    <name evidence="1" type="ORF">METZ01_LOCUS72592</name>
</gene>
<dbReference type="AlphaFoldDB" id="A0A381TW94"/>
<proteinExistence type="predicted"/>
<sequence length="112" mass="12595">MRLVNIIAALLDETECEAPALAAEICDDIKELIRPDRTVRYQIPAPAKLHEFVRRLLDPLGLSQWEFYVVKTSEIDRIFGEWSSISINQVKTISKAYSANGPMNTVDAVFSA</sequence>
<reference evidence="1" key="1">
    <citation type="submission" date="2018-05" db="EMBL/GenBank/DDBJ databases">
        <authorList>
            <person name="Lanie J.A."/>
            <person name="Ng W.-L."/>
            <person name="Kazmierczak K.M."/>
            <person name="Andrzejewski T.M."/>
            <person name="Davidsen T.M."/>
            <person name="Wayne K.J."/>
            <person name="Tettelin H."/>
            <person name="Glass J.I."/>
            <person name="Rusch D."/>
            <person name="Podicherti R."/>
            <person name="Tsui H.-C.T."/>
            <person name="Winkler M.E."/>
        </authorList>
    </citation>
    <scope>NUCLEOTIDE SEQUENCE</scope>
</reference>
<organism evidence="1">
    <name type="scientific">marine metagenome</name>
    <dbReference type="NCBI Taxonomy" id="408172"/>
    <lineage>
        <taxon>unclassified sequences</taxon>
        <taxon>metagenomes</taxon>
        <taxon>ecological metagenomes</taxon>
    </lineage>
</organism>
<accession>A0A381TW94</accession>
<dbReference type="EMBL" id="UINC01005197">
    <property type="protein sequence ID" value="SVA19738.1"/>
    <property type="molecule type" value="Genomic_DNA"/>
</dbReference>
<name>A0A381TW94_9ZZZZ</name>
<evidence type="ECO:0000313" key="1">
    <source>
        <dbReference type="EMBL" id="SVA19738.1"/>
    </source>
</evidence>
<protein>
    <submittedName>
        <fullName evidence="1">Uncharacterized protein</fullName>
    </submittedName>
</protein>